<organism evidence="1 2">
    <name type="scientific">Gordonia phage GMA3</name>
    <dbReference type="NCBI Taxonomy" id="1647284"/>
    <lineage>
        <taxon>Viruses</taxon>
        <taxon>Duplodnaviria</taxon>
        <taxon>Heunggongvirae</taxon>
        <taxon>Uroviricota</taxon>
        <taxon>Caudoviricetes</taxon>
        <taxon>Gamtrevirus</taxon>
        <taxon>Gamtrevirus GMA3</taxon>
    </lineage>
</organism>
<dbReference type="GeneID" id="26516943"/>
<accession>A0A0K0NKY4</accession>
<evidence type="ECO:0000313" key="1">
    <source>
        <dbReference type="EMBL" id="AKL88249.1"/>
    </source>
</evidence>
<sequence>MTEKKKWSQVVREIEIDAEDMGFSESKAQSFVGYILTGRRILALNMLRRLANDNQEDYQVGDLIKLIDTFTEMVSVFNPHVQAWTMEEVD</sequence>
<dbReference type="Proteomes" id="UP000204451">
    <property type="component" value="Segment"/>
</dbReference>
<keyword evidence="2" id="KW-1185">Reference proteome</keyword>
<evidence type="ECO:0000313" key="2">
    <source>
        <dbReference type="Proteomes" id="UP000204451"/>
    </source>
</evidence>
<dbReference type="KEGG" id="vg:26516943"/>
<protein>
    <submittedName>
        <fullName evidence="1">Uncharacterized protein</fullName>
    </submittedName>
</protein>
<reference evidence="1 2" key="1">
    <citation type="journal article" date="2015" name="PLoS ONE">
        <title>Lysis to Kill: Evaluation of the Lytic Abilities, and Genomics of Nine Bacteriophages Infective for Gordonia spp. and Their Potential Use in Activated Sludge Foam Biocontrol.</title>
        <authorList>
            <person name="Dyson Z.A."/>
            <person name="Tucci J."/>
            <person name="Seviour R.J."/>
            <person name="Petrovski S."/>
        </authorList>
    </citation>
    <scope>NUCLEOTIDE SEQUENCE [LARGE SCALE GENOMIC DNA]</scope>
</reference>
<gene>
    <name evidence="1" type="ORF">GMA3_72</name>
</gene>
<dbReference type="EMBL" id="KR063279">
    <property type="protein sequence ID" value="AKL88249.1"/>
    <property type="molecule type" value="Genomic_DNA"/>
</dbReference>
<proteinExistence type="predicted"/>
<name>A0A0K0NKY4_9CAUD</name>
<dbReference type="RefSeq" id="YP_009188640.1">
    <property type="nucleotide sequence ID" value="NC_028668.1"/>
</dbReference>